<gene>
    <name evidence="1" type="ORF">ACPOL_2657</name>
</gene>
<name>A0A2Z5FZ28_9BACT</name>
<organism evidence="1 2">
    <name type="scientific">Acidisarcina polymorpha</name>
    <dbReference type="NCBI Taxonomy" id="2211140"/>
    <lineage>
        <taxon>Bacteria</taxon>
        <taxon>Pseudomonadati</taxon>
        <taxon>Acidobacteriota</taxon>
        <taxon>Terriglobia</taxon>
        <taxon>Terriglobales</taxon>
        <taxon>Acidobacteriaceae</taxon>
        <taxon>Acidisarcina</taxon>
    </lineage>
</organism>
<dbReference type="EMBL" id="CP030840">
    <property type="protein sequence ID" value="AXC11970.1"/>
    <property type="molecule type" value="Genomic_DNA"/>
</dbReference>
<sequence>MADSICLFCFSTVASMPTEQELEAKENDHLYWQAMQT</sequence>
<reference evidence="1 2" key="1">
    <citation type="journal article" date="2018" name="Front. Microbiol.">
        <title>Hydrolytic Capabilities as a Key to Environmental Success: Chitinolytic and Cellulolytic Acidobacteria From Acidic Sub-arctic Soils and Boreal Peatlands.</title>
        <authorList>
            <person name="Belova S.E."/>
            <person name="Ravin N.V."/>
            <person name="Pankratov T.A."/>
            <person name="Rakitin A.L."/>
            <person name="Ivanova A.A."/>
            <person name="Beletsky A.V."/>
            <person name="Mardanov A.V."/>
            <person name="Sinninghe Damste J.S."/>
            <person name="Dedysh S.N."/>
        </authorList>
    </citation>
    <scope>NUCLEOTIDE SEQUENCE [LARGE SCALE GENOMIC DNA]</scope>
    <source>
        <strain evidence="1 2">SBC82</strain>
    </source>
</reference>
<dbReference type="AlphaFoldDB" id="A0A2Z5FZ28"/>
<protein>
    <submittedName>
        <fullName evidence="1">Uncharacterized protein</fullName>
    </submittedName>
</protein>
<evidence type="ECO:0000313" key="1">
    <source>
        <dbReference type="EMBL" id="AXC11970.1"/>
    </source>
</evidence>
<keyword evidence="2" id="KW-1185">Reference proteome</keyword>
<proteinExistence type="predicted"/>
<accession>A0A2Z5FZ28</accession>
<evidence type="ECO:0000313" key="2">
    <source>
        <dbReference type="Proteomes" id="UP000253606"/>
    </source>
</evidence>
<dbReference type="Proteomes" id="UP000253606">
    <property type="component" value="Chromosome"/>
</dbReference>
<dbReference type="KEGG" id="abas:ACPOL_2657"/>